<comment type="caution">
    <text evidence="6">The sequence shown here is derived from an EMBL/GenBank/DDBJ whole genome shotgun (WGS) entry which is preliminary data.</text>
</comment>
<dbReference type="SUPFAM" id="SSF51905">
    <property type="entry name" value="FAD/NAD(P)-binding domain"/>
    <property type="match status" value="1"/>
</dbReference>
<dbReference type="RefSeq" id="WP_112430613.1">
    <property type="nucleotide sequence ID" value="NZ_MCIF01000002.1"/>
</dbReference>
<evidence type="ECO:0000256" key="2">
    <source>
        <dbReference type="ARBA" id="ARBA00022630"/>
    </source>
</evidence>
<dbReference type="PANTHER" id="PTHR43429:SF3">
    <property type="entry name" value="NITRITE REDUCTASE [NAD(P)H]"/>
    <property type="match status" value="1"/>
</dbReference>
<dbReference type="EMBL" id="MCIF01000002">
    <property type="protein sequence ID" value="RAQ96768.1"/>
    <property type="molecule type" value="Genomic_DNA"/>
</dbReference>
<organism evidence="6 7">
    <name type="scientific">Thermogemmatispora tikiterensis</name>
    <dbReference type="NCBI Taxonomy" id="1825093"/>
    <lineage>
        <taxon>Bacteria</taxon>
        <taxon>Bacillati</taxon>
        <taxon>Chloroflexota</taxon>
        <taxon>Ktedonobacteria</taxon>
        <taxon>Thermogemmatisporales</taxon>
        <taxon>Thermogemmatisporaceae</taxon>
        <taxon>Thermogemmatispora</taxon>
    </lineage>
</organism>
<dbReference type="PRINTS" id="PR00368">
    <property type="entry name" value="FADPNR"/>
</dbReference>
<feature type="compositionally biased region" description="Basic and acidic residues" evidence="4">
    <location>
        <begin position="596"/>
        <end position="605"/>
    </location>
</feature>
<feature type="domain" description="FAD/NAD(P)-binding" evidence="5">
    <location>
        <begin position="25"/>
        <end position="325"/>
    </location>
</feature>
<proteinExistence type="predicted"/>
<dbReference type="Gene3D" id="3.50.50.60">
    <property type="entry name" value="FAD/NAD(P)-binding domain"/>
    <property type="match status" value="2"/>
</dbReference>
<dbReference type="PRINTS" id="PR00411">
    <property type="entry name" value="PNDRDTASEI"/>
</dbReference>
<name>A0A328VG03_9CHLR</name>
<dbReference type="InterPro" id="IPR036188">
    <property type="entry name" value="FAD/NAD-bd_sf"/>
</dbReference>
<reference evidence="6 7" key="1">
    <citation type="submission" date="2016-08" db="EMBL/GenBank/DDBJ databases">
        <title>Analysis of Carbohydrate Active Enzymes in Thermogemmatispora T81 Reveals Carbohydrate Degradation Ability.</title>
        <authorList>
            <person name="Tomazini A."/>
            <person name="Lal S."/>
            <person name="Stott M."/>
            <person name="Henrissat B."/>
            <person name="Polikarpov I."/>
            <person name="Sparling R."/>
            <person name="Levin D.B."/>
        </authorList>
    </citation>
    <scope>NUCLEOTIDE SEQUENCE [LARGE SCALE GENOMIC DNA]</scope>
    <source>
        <strain evidence="6 7">T81</strain>
    </source>
</reference>
<keyword evidence="7" id="KW-1185">Reference proteome</keyword>
<dbReference type="InterPro" id="IPR050260">
    <property type="entry name" value="FAD-bd_OxRdtase"/>
</dbReference>
<gene>
    <name evidence="6" type="ORF">A4R35_14595</name>
</gene>
<dbReference type="OrthoDB" id="9802028at2"/>
<feature type="region of interest" description="Disordered" evidence="4">
    <location>
        <begin position="491"/>
        <end position="517"/>
    </location>
</feature>
<evidence type="ECO:0000256" key="4">
    <source>
        <dbReference type="SAM" id="MobiDB-lite"/>
    </source>
</evidence>
<evidence type="ECO:0000313" key="7">
    <source>
        <dbReference type="Proteomes" id="UP000248706"/>
    </source>
</evidence>
<comment type="cofactor">
    <cofactor evidence="1">
        <name>FAD</name>
        <dbReference type="ChEBI" id="CHEBI:57692"/>
    </cofactor>
</comment>
<accession>A0A328VG03</accession>
<protein>
    <recommendedName>
        <fullName evidence="5">FAD/NAD(P)-binding domain-containing protein</fullName>
    </recommendedName>
</protein>
<dbReference type="Proteomes" id="UP000248706">
    <property type="component" value="Unassembled WGS sequence"/>
</dbReference>
<dbReference type="GO" id="GO:0016491">
    <property type="term" value="F:oxidoreductase activity"/>
    <property type="evidence" value="ECO:0007669"/>
    <property type="project" value="InterPro"/>
</dbReference>
<dbReference type="AlphaFoldDB" id="A0A328VG03"/>
<evidence type="ECO:0000259" key="5">
    <source>
        <dbReference type="Pfam" id="PF07992"/>
    </source>
</evidence>
<feature type="region of interest" description="Disordered" evidence="4">
    <location>
        <begin position="535"/>
        <end position="605"/>
    </location>
</feature>
<keyword evidence="3" id="KW-0274">FAD</keyword>
<keyword evidence="2" id="KW-0285">Flavoprotein</keyword>
<evidence type="ECO:0000256" key="3">
    <source>
        <dbReference type="ARBA" id="ARBA00022827"/>
    </source>
</evidence>
<dbReference type="Pfam" id="PF07992">
    <property type="entry name" value="Pyr_redox_2"/>
    <property type="match status" value="1"/>
</dbReference>
<dbReference type="InterPro" id="IPR023753">
    <property type="entry name" value="FAD/NAD-binding_dom"/>
</dbReference>
<feature type="region of interest" description="Disordered" evidence="4">
    <location>
        <begin position="457"/>
        <end position="479"/>
    </location>
</feature>
<dbReference type="PANTHER" id="PTHR43429">
    <property type="entry name" value="PYRIDINE NUCLEOTIDE-DISULFIDE OXIDOREDUCTASE DOMAIN-CONTAINING"/>
    <property type="match status" value="1"/>
</dbReference>
<feature type="compositionally biased region" description="Low complexity" evidence="4">
    <location>
        <begin position="502"/>
        <end position="517"/>
    </location>
</feature>
<sequence>MRQDQAGHRAPFFKGTEQPSIDRADIVIVGNGIAGLTAALQARSFEPDARIAIISDQNHPTINTPALKQFAVGKLTREQLLAYPPGTERQERIHLIHARVEKISAQSKSVTLANGSAFGYGTLLLATGSMPTALPSQLPGRDFDGVLTLHRLQDYLDLRRRLPEVEEAVVIGGGAHACETVMCLLHWGIHVHWLIRSAVLLPRMLDETASEMVLERIRQAGATVYTSTEVIGIVGRVGSVIGVVTNHQQFIPCQLVVACTGTKPVTTLAKHCDLPLKHENGILVDDHLRSSVRDIYVAGDVAALKNPLTGQYEPRALWYAAVEQGRMAGAMMTGHREAVRPFGVPWHATHLGDLSMLYVGNPLQSPPGSYVLTDTSRGGYRRLLLQGERLIGYLSLGPMQPDSLAIKRIIDEELPVRDILKGLLKGEFDARQYLTRQRTYTAQDLVTSGRLASVKLSPVQTTAQTTPEPAPAARSLAPATAAAQLEPRLPTTEQLPPISTGPVAAPQHAPASAPAVHAGSRYPILHEEEEISPFTGTLPALPEQGQGQAGTRLLSGDLPSRQEQGRGGRRNLWAYSDPVLPAFPRQSPAQMQHSRSYSEKREGGR</sequence>
<feature type="compositionally biased region" description="Low complexity" evidence="4">
    <location>
        <begin position="458"/>
        <end position="479"/>
    </location>
</feature>
<evidence type="ECO:0000313" key="6">
    <source>
        <dbReference type="EMBL" id="RAQ96768.1"/>
    </source>
</evidence>
<evidence type="ECO:0000256" key="1">
    <source>
        <dbReference type="ARBA" id="ARBA00001974"/>
    </source>
</evidence>